<dbReference type="EMBL" id="AKCV02000025">
    <property type="protein sequence ID" value="TMS57074.1"/>
    <property type="molecule type" value="Genomic_DNA"/>
</dbReference>
<evidence type="ECO:0000313" key="1">
    <source>
        <dbReference type="EMBL" id="TMS57074.1"/>
    </source>
</evidence>
<accession>A0ACD3SLH8</accession>
<sequence length="480" mass="51847">MMKQTVRELRILSGLHAGAVVPVESELVIGSDPVCDIILDDDGIAPRHARLIIEDDHWALFEPEADLHATGTTLPEPIASGTLGEPCTHGPLCFAIEPADTPWKSQQDYEDAAAARATTLAATEAAAAEAPPTPASPSTSQPTAAGGTWQTRHAAMRARLAGALRGMHLPQLQRMPRFAMIIVWLVLLSGAGVAAFMQYQSLSASRALEAANREAIARQKRLDTVHAAIKALGVETNVRVAARKDGTVTVTGWVGDEAALKQVQTALAALQPAPELHLTTTALLQQSLKEALQPYGARLSFELQKAGNVRLSGGVKDNAQKEEILRSIKAQVPQIGDIEDYLMLPPQLVQMFRTQLRTTEFPDAEATWDGSRMVLNVKLSDDDRAAFERLLMDFSSKYGDVVPFVAQTPGDTRNAPKVMSGSAESLPFRVVSVIGGPMPFVVLDGGVKVMQGGLYKEYRLTSISDKELVFEGPQRIVLRR</sequence>
<evidence type="ECO:0000313" key="2">
    <source>
        <dbReference type="Proteomes" id="UP000004277"/>
    </source>
</evidence>
<organism evidence="1 2">
    <name type="scientific">Imbroritus primus</name>
    <dbReference type="NCBI Taxonomy" id="3058603"/>
    <lineage>
        <taxon>Bacteria</taxon>
        <taxon>Pseudomonadati</taxon>
        <taxon>Pseudomonadota</taxon>
        <taxon>Betaproteobacteria</taxon>
        <taxon>Burkholderiales</taxon>
        <taxon>Burkholderiaceae</taxon>
        <taxon>Imbroritus</taxon>
    </lineage>
</organism>
<keyword evidence="2" id="KW-1185">Reference proteome</keyword>
<protein>
    <submittedName>
        <fullName evidence="1">EscD/YscD/HrpQ family type III secretion system inner membrane ring protein</fullName>
    </submittedName>
</protein>
<gene>
    <name evidence="1" type="ORF">MW7_014015</name>
</gene>
<name>A0ACD3SLH8_9BURK</name>
<dbReference type="Proteomes" id="UP000004277">
    <property type="component" value="Unassembled WGS sequence"/>
</dbReference>
<proteinExistence type="predicted"/>
<reference evidence="1" key="1">
    <citation type="submission" date="2019-05" db="EMBL/GenBank/DDBJ databases">
        <title>Revised genome assembly of Burkholderiaceae (previously Ralstonia) sp. PBA.</title>
        <authorList>
            <person name="Gan H.M."/>
        </authorList>
    </citation>
    <scope>NUCLEOTIDE SEQUENCE</scope>
    <source>
        <strain evidence="1">PBA</strain>
    </source>
</reference>
<comment type="caution">
    <text evidence="1">The sequence shown here is derived from an EMBL/GenBank/DDBJ whole genome shotgun (WGS) entry which is preliminary data.</text>
</comment>